<evidence type="ECO:0000313" key="5">
    <source>
        <dbReference type="Proteomes" id="UP000093412"/>
    </source>
</evidence>
<dbReference type="InterPro" id="IPR007138">
    <property type="entry name" value="ABM_dom"/>
</dbReference>
<evidence type="ECO:0000259" key="1">
    <source>
        <dbReference type="PROSITE" id="PS51725"/>
    </source>
</evidence>
<proteinExistence type="predicted"/>
<keyword evidence="2" id="KW-0503">Monooxygenase</keyword>
<name>A0A163T1R5_9CELL</name>
<dbReference type="PATRIC" id="fig|43678.3.peg.303"/>
<gene>
    <name evidence="3" type="ORF">OERS_36090</name>
    <name evidence="2" type="ORF">OJAG_02870</name>
</gene>
<dbReference type="Gene3D" id="3.30.70.100">
    <property type="match status" value="1"/>
</dbReference>
<sequence>MTDEVLEHALLHVVPGHEQAFEEAFGTARGIIASVPGFRDLSLGRCLERPATYLLLVRWDSLEAHTVGFRGSAGYQEWKALLHHFYEPFPVVEHFREVSWDEADPTTRPA</sequence>
<reference evidence="3 5" key="2">
    <citation type="submission" date="2016-06" db="EMBL/GenBank/DDBJ databases">
        <title>Genome sequence of Oerskovia enterophila DSM 43852.</title>
        <authorList>
            <person name="Poehlein A."/>
            <person name="Jag V."/>
            <person name="Bengelsdorf F.R."/>
            <person name="Daniel R."/>
            <person name="Duerre P."/>
        </authorList>
    </citation>
    <scope>NUCLEOTIDE SEQUENCE [LARGE SCALE GENOMIC DNA]</scope>
    <source>
        <strain evidence="3 5">DSM 43852</strain>
    </source>
</reference>
<dbReference type="STRING" id="43678.OJAG_02870"/>
<dbReference type="RefSeq" id="WP_068627441.1">
    <property type="nucleotide sequence ID" value="NZ_LRIE01000033.1"/>
</dbReference>
<dbReference type="EMBL" id="LRIE01000033">
    <property type="protein sequence ID" value="KZM36995.1"/>
    <property type="molecule type" value="Genomic_DNA"/>
</dbReference>
<dbReference type="EMBL" id="MAQA01000061">
    <property type="protein sequence ID" value="OCI29686.1"/>
    <property type="molecule type" value="Genomic_DNA"/>
</dbReference>
<protein>
    <submittedName>
        <fullName evidence="2">Antibiotic biosynthesis monooxygenase</fullName>
    </submittedName>
</protein>
<evidence type="ECO:0000313" key="4">
    <source>
        <dbReference type="Proteomes" id="UP000076447"/>
    </source>
</evidence>
<dbReference type="AlphaFoldDB" id="A0A163T1R5"/>
<organism evidence="2 4">
    <name type="scientific">Oerskovia enterophila</name>
    <dbReference type="NCBI Taxonomy" id="43678"/>
    <lineage>
        <taxon>Bacteria</taxon>
        <taxon>Bacillati</taxon>
        <taxon>Actinomycetota</taxon>
        <taxon>Actinomycetes</taxon>
        <taxon>Micrococcales</taxon>
        <taxon>Cellulomonadaceae</taxon>
        <taxon>Oerskovia</taxon>
    </lineage>
</organism>
<feature type="domain" description="ABM" evidence="1">
    <location>
        <begin position="5"/>
        <end position="95"/>
    </location>
</feature>
<dbReference type="Pfam" id="PF03992">
    <property type="entry name" value="ABM"/>
    <property type="match status" value="1"/>
</dbReference>
<evidence type="ECO:0000313" key="2">
    <source>
        <dbReference type="EMBL" id="KZM36995.1"/>
    </source>
</evidence>
<comment type="caution">
    <text evidence="2">The sequence shown here is derived from an EMBL/GenBank/DDBJ whole genome shotgun (WGS) entry which is preliminary data.</text>
</comment>
<dbReference type="Proteomes" id="UP000093412">
    <property type="component" value="Unassembled WGS sequence"/>
</dbReference>
<dbReference type="InterPro" id="IPR011008">
    <property type="entry name" value="Dimeric_a/b-barrel"/>
</dbReference>
<dbReference type="SUPFAM" id="SSF54909">
    <property type="entry name" value="Dimeric alpha+beta barrel"/>
    <property type="match status" value="1"/>
</dbReference>
<accession>A0A163T1R5</accession>
<keyword evidence="5" id="KW-1185">Reference proteome</keyword>
<reference evidence="2 4" key="1">
    <citation type="submission" date="2016-01" db="EMBL/GenBank/DDBJ databases">
        <title>Genome sequence of Oerskovia enterophila VJag, an agar and cellulose degrading bacterium.</title>
        <authorList>
            <person name="Poehlein A."/>
            <person name="Jag V."/>
            <person name="Bengelsdorf F."/>
            <person name="Duerre P."/>
            <person name="Daniel R."/>
        </authorList>
    </citation>
    <scope>NUCLEOTIDE SEQUENCE [LARGE SCALE GENOMIC DNA]</scope>
    <source>
        <strain evidence="2 4">VJag</strain>
    </source>
</reference>
<keyword evidence="2" id="KW-0560">Oxidoreductase</keyword>
<evidence type="ECO:0000313" key="3">
    <source>
        <dbReference type="EMBL" id="OCI29686.1"/>
    </source>
</evidence>
<dbReference type="PROSITE" id="PS51725">
    <property type="entry name" value="ABM"/>
    <property type="match status" value="1"/>
</dbReference>
<dbReference type="OrthoDB" id="9798157at2"/>
<dbReference type="GO" id="GO:0004497">
    <property type="term" value="F:monooxygenase activity"/>
    <property type="evidence" value="ECO:0007669"/>
    <property type="project" value="UniProtKB-KW"/>
</dbReference>
<dbReference type="Proteomes" id="UP000076447">
    <property type="component" value="Unassembled WGS sequence"/>
</dbReference>